<dbReference type="GO" id="GO:0005886">
    <property type="term" value="C:plasma membrane"/>
    <property type="evidence" value="ECO:0007669"/>
    <property type="project" value="UniProtKB-SubCell"/>
</dbReference>
<evidence type="ECO:0000256" key="6">
    <source>
        <dbReference type="ARBA" id="ARBA00022741"/>
    </source>
</evidence>
<dbReference type="GO" id="GO:0016887">
    <property type="term" value="F:ATP hydrolysis activity"/>
    <property type="evidence" value="ECO:0007669"/>
    <property type="project" value="InterPro"/>
</dbReference>
<dbReference type="Proteomes" id="UP000184245">
    <property type="component" value="Unassembled WGS sequence"/>
</dbReference>
<dbReference type="Gene3D" id="3.40.50.300">
    <property type="entry name" value="P-loop containing nucleotide triphosphate hydrolases"/>
    <property type="match status" value="2"/>
</dbReference>
<dbReference type="InterPro" id="IPR003593">
    <property type="entry name" value="AAA+_ATPase"/>
</dbReference>
<evidence type="ECO:0000256" key="3">
    <source>
        <dbReference type="ARBA" id="ARBA00022475"/>
    </source>
</evidence>
<evidence type="ECO:0000256" key="1">
    <source>
        <dbReference type="ARBA" id="ARBA00004202"/>
    </source>
</evidence>
<dbReference type="Pfam" id="PF00005">
    <property type="entry name" value="ABC_tran"/>
    <property type="match status" value="2"/>
</dbReference>
<dbReference type="InterPro" id="IPR027417">
    <property type="entry name" value="P-loop_NTPase"/>
</dbReference>
<evidence type="ECO:0000256" key="7">
    <source>
        <dbReference type="ARBA" id="ARBA00022840"/>
    </source>
</evidence>
<evidence type="ECO:0000256" key="9">
    <source>
        <dbReference type="ARBA" id="ARBA00023136"/>
    </source>
</evidence>
<dbReference type="RefSeq" id="WP_072853410.1">
    <property type="nucleotide sequence ID" value="NZ_FQVI01000019.1"/>
</dbReference>
<dbReference type="AlphaFoldDB" id="A0A1M5ABX5"/>
<dbReference type="PROSITE" id="PS50893">
    <property type="entry name" value="ABC_TRANSPORTER_2"/>
    <property type="match status" value="2"/>
</dbReference>
<dbReference type="InterPro" id="IPR003439">
    <property type="entry name" value="ABC_transporter-like_ATP-bd"/>
</dbReference>
<keyword evidence="8" id="KW-1278">Translocase</keyword>
<dbReference type="PANTHER" id="PTHR43790:SF3">
    <property type="entry name" value="D-ALLOSE IMPORT ATP-BINDING PROTEIN ALSA-RELATED"/>
    <property type="match status" value="1"/>
</dbReference>
<dbReference type="STRING" id="1122155.SAMN02745158_03131"/>
<keyword evidence="3" id="KW-1003">Cell membrane</keyword>
<dbReference type="CDD" id="cd03216">
    <property type="entry name" value="ABC_Carb_Monos_I"/>
    <property type="match status" value="1"/>
</dbReference>
<evidence type="ECO:0000256" key="5">
    <source>
        <dbReference type="ARBA" id="ARBA00022737"/>
    </source>
</evidence>
<name>A0A1M5ABX5_9CLOT</name>
<reference evidence="11 12" key="1">
    <citation type="submission" date="2016-11" db="EMBL/GenBank/DDBJ databases">
        <authorList>
            <person name="Jaros S."/>
            <person name="Januszkiewicz K."/>
            <person name="Wedrychowicz H."/>
        </authorList>
    </citation>
    <scope>NUCLEOTIDE SEQUENCE [LARGE SCALE GENOMIC DNA]</scope>
    <source>
        <strain evidence="11 12">DSM 17459</strain>
    </source>
</reference>
<evidence type="ECO:0000256" key="8">
    <source>
        <dbReference type="ARBA" id="ARBA00022967"/>
    </source>
</evidence>
<dbReference type="OrthoDB" id="9771863at2"/>
<keyword evidence="6" id="KW-0547">Nucleotide-binding</keyword>
<dbReference type="GO" id="GO:0005524">
    <property type="term" value="F:ATP binding"/>
    <property type="evidence" value="ECO:0007669"/>
    <property type="project" value="UniProtKB-KW"/>
</dbReference>
<keyword evidence="5" id="KW-0677">Repeat</keyword>
<evidence type="ECO:0000256" key="4">
    <source>
        <dbReference type="ARBA" id="ARBA00022597"/>
    </source>
</evidence>
<comment type="subcellular location">
    <subcellularLocation>
        <location evidence="1">Cell membrane</location>
        <topology evidence="1">Peripheral membrane protein</topology>
    </subcellularLocation>
</comment>
<feature type="domain" description="ABC transporter" evidence="10">
    <location>
        <begin position="254"/>
        <end position="498"/>
    </location>
</feature>
<dbReference type="SMART" id="SM00382">
    <property type="entry name" value="AAA"/>
    <property type="match status" value="2"/>
</dbReference>
<evidence type="ECO:0000256" key="2">
    <source>
        <dbReference type="ARBA" id="ARBA00022448"/>
    </source>
</evidence>
<dbReference type="PROSITE" id="PS00211">
    <property type="entry name" value="ABC_TRANSPORTER_1"/>
    <property type="match status" value="1"/>
</dbReference>
<keyword evidence="2" id="KW-0813">Transport</keyword>
<dbReference type="SUPFAM" id="SSF52540">
    <property type="entry name" value="P-loop containing nucleoside triphosphate hydrolases"/>
    <property type="match status" value="2"/>
</dbReference>
<feature type="domain" description="ABC transporter" evidence="10">
    <location>
        <begin position="8"/>
        <end position="244"/>
    </location>
</feature>
<dbReference type="CDD" id="cd03215">
    <property type="entry name" value="ABC_Carb_Monos_II"/>
    <property type="match status" value="1"/>
</dbReference>
<gene>
    <name evidence="11" type="ORF">SAMN02745158_03131</name>
</gene>
<dbReference type="InterPro" id="IPR017871">
    <property type="entry name" value="ABC_transporter-like_CS"/>
</dbReference>
<keyword evidence="12" id="KW-1185">Reference proteome</keyword>
<dbReference type="EMBL" id="FQVI01000019">
    <property type="protein sequence ID" value="SHF27773.1"/>
    <property type="molecule type" value="Genomic_DNA"/>
</dbReference>
<sequence>MSNSENWVDMRGICKRFGGVVALDNVSLKVRKGEIHALMGENGAGKSTIMKILAGSLEKDEGEIYIGGKLANIKSPKDGMAYGISIIYQELMLVNDLTVAENIFIDSLNKDSKIINWKELRKKAQEYLNETGFSDIKATDEVGDLTVAYQQVVEICKALSRNASVLILDEPTSVLSNNEVVHLFRLLRKLREEGVAIIYISHRLEEVMELCDRITIMRDGTYIDTVETSSITKQELANKMVGRELQDYYPKREVRIGPVNFKVENISVRGKVSNVSFEVRQGEVLGINGLVGAGRTETIRAIFGEDKRDSGKIYLDGREVTIRSPRDAIHNGIGLLPEDRKTQGVLLDLPIRNNITLGCLKLFKTAFGKLSGKKETAYINDMVEQLSIKVGSIENDVSSLSGGNQQKVAIAKLLASDCKVLLLDEPTRGVDVGAKREIYKIINDFAAKNYSIVMISSEMQEIMGMCDRVIIMRGGEVTGELDKKDFSESNLISYSMGV</sequence>
<accession>A0A1M5ABX5</accession>
<evidence type="ECO:0000259" key="10">
    <source>
        <dbReference type="PROSITE" id="PS50893"/>
    </source>
</evidence>
<keyword evidence="4" id="KW-0762">Sugar transport</keyword>
<proteinExistence type="predicted"/>
<keyword evidence="9" id="KW-0472">Membrane</keyword>
<organism evidence="11 12">
    <name type="scientific">Lactonifactor longoviformis DSM 17459</name>
    <dbReference type="NCBI Taxonomy" id="1122155"/>
    <lineage>
        <taxon>Bacteria</taxon>
        <taxon>Bacillati</taxon>
        <taxon>Bacillota</taxon>
        <taxon>Clostridia</taxon>
        <taxon>Eubacteriales</taxon>
        <taxon>Clostridiaceae</taxon>
        <taxon>Lactonifactor</taxon>
    </lineage>
</organism>
<evidence type="ECO:0000313" key="12">
    <source>
        <dbReference type="Proteomes" id="UP000184245"/>
    </source>
</evidence>
<protein>
    <submittedName>
        <fullName evidence="11">Ribose transport system ATP-binding protein</fullName>
    </submittedName>
</protein>
<dbReference type="PANTHER" id="PTHR43790">
    <property type="entry name" value="CARBOHYDRATE TRANSPORT ATP-BINDING PROTEIN MG119-RELATED"/>
    <property type="match status" value="1"/>
</dbReference>
<dbReference type="FunFam" id="3.40.50.300:FF:000127">
    <property type="entry name" value="Ribose import ATP-binding protein RbsA"/>
    <property type="match status" value="1"/>
</dbReference>
<keyword evidence="7 11" id="KW-0067">ATP-binding</keyword>
<evidence type="ECO:0000313" key="11">
    <source>
        <dbReference type="EMBL" id="SHF27773.1"/>
    </source>
</evidence>
<dbReference type="InterPro" id="IPR050107">
    <property type="entry name" value="ABC_carbohydrate_import_ATPase"/>
</dbReference>